<dbReference type="Proteomes" id="UP001187471">
    <property type="component" value="Unassembled WGS sequence"/>
</dbReference>
<gene>
    <name evidence="2" type="ORF">RJ640_002805</name>
</gene>
<dbReference type="AlphaFoldDB" id="A0AA88U8B1"/>
<protein>
    <recommendedName>
        <fullName evidence="1">Retrotransposon Copia-like N-terminal domain-containing protein</fullName>
    </recommendedName>
</protein>
<evidence type="ECO:0000259" key="1">
    <source>
        <dbReference type="Pfam" id="PF14244"/>
    </source>
</evidence>
<evidence type="ECO:0000313" key="3">
    <source>
        <dbReference type="Proteomes" id="UP001187471"/>
    </source>
</evidence>
<name>A0AA88U8B1_9ASTE</name>
<comment type="caution">
    <text evidence="2">The sequence shown here is derived from an EMBL/GenBank/DDBJ whole genome shotgun (WGS) entry which is preliminary data.</text>
</comment>
<sequence length="203" mass="23055">MIAPPLLPSAKSQSNDSRFSVDHCDSPYTALVSTKLTNDNYILWCRAMMMALGAKNKLGIVDGTISEPLADDDSFPAWNQDNRLVLSWLINSIHKDLVPTITLEKYDVALWNNLHDRFYSSIGDHIFHLHCTVATHQQGKDSIRSARPLCLLHDIREEEKDERNEKHLAFLGVIEMVDTKRRMRGLSGEEEPSLSRTYGAIYT</sequence>
<accession>A0AA88U8B1</accession>
<feature type="domain" description="Retrotransposon Copia-like N-terminal" evidence="1">
    <location>
        <begin position="23"/>
        <end position="68"/>
    </location>
</feature>
<evidence type="ECO:0000313" key="2">
    <source>
        <dbReference type="EMBL" id="KAK2965582.1"/>
    </source>
</evidence>
<dbReference type="PANTHER" id="PTHR37610:SF97">
    <property type="entry name" value="RETROTRANSPOSON GAG DOMAIN-CONTAINING PROTEIN"/>
    <property type="match status" value="1"/>
</dbReference>
<dbReference type="InterPro" id="IPR029472">
    <property type="entry name" value="Copia-like_N"/>
</dbReference>
<dbReference type="EMBL" id="JAVXUO010003209">
    <property type="protein sequence ID" value="KAK2965582.1"/>
    <property type="molecule type" value="Genomic_DNA"/>
</dbReference>
<organism evidence="2 3">
    <name type="scientific">Escallonia rubra</name>
    <dbReference type="NCBI Taxonomy" id="112253"/>
    <lineage>
        <taxon>Eukaryota</taxon>
        <taxon>Viridiplantae</taxon>
        <taxon>Streptophyta</taxon>
        <taxon>Embryophyta</taxon>
        <taxon>Tracheophyta</taxon>
        <taxon>Spermatophyta</taxon>
        <taxon>Magnoliopsida</taxon>
        <taxon>eudicotyledons</taxon>
        <taxon>Gunneridae</taxon>
        <taxon>Pentapetalae</taxon>
        <taxon>asterids</taxon>
        <taxon>campanulids</taxon>
        <taxon>Escalloniales</taxon>
        <taxon>Escalloniaceae</taxon>
        <taxon>Escallonia</taxon>
    </lineage>
</organism>
<reference evidence="2" key="1">
    <citation type="submission" date="2022-12" db="EMBL/GenBank/DDBJ databases">
        <title>Draft genome assemblies for two species of Escallonia (Escalloniales).</title>
        <authorList>
            <person name="Chanderbali A."/>
            <person name="Dervinis C."/>
            <person name="Anghel I."/>
            <person name="Soltis D."/>
            <person name="Soltis P."/>
            <person name="Zapata F."/>
        </authorList>
    </citation>
    <scope>NUCLEOTIDE SEQUENCE</scope>
    <source>
        <strain evidence="2">UCBG92.1500</strain>
        <tissue evidence="2">Leaf</tissue>
    </source>
</reference>
<dbReference type="Pfam" id="PF14244">
    <property type="entry name" value="Retrotran_gag_3"/>
    <property type="match status" value="1"/>
</dbReference>
<keyword evidence="3" id="KW-1185">Reference proteome</keyword>
<proteinExistence type="predicted"/>
<dbReference type="PANTHER" id="PTHR37610">
    <property type="entry name" value="CCHC-TYPE DOMAIN-CONTAINING PROTEIN"/>
    <property type="match status" value="1"/>
</dbReference>